<evidence type="ECO:0000256" key="6">
    <source>
        <dbReference type="ARBA" id="ARBA00022692"/>
    </source>
</evidence>
<proteinExistence type="inferred from homology"/>
<dbReference type="PANTHER" id="PTHR35091:SF2">
    <property type="entry name" value="FLAGELLAR PROTEIN FLIL"/>
    <property type="match status" value="1"/>
</dbReference>
<keyword evidence="10" id="KW-0997">Cell inner membrane</keyword>
<evidence type="ECO:0000256" key="5">
    <source>
        <dbReference type="ARBA" id="ARBA00022500"/>
    </source>
</evidence>
<evidence type="ECO:0000256" key="3">
    <source>
        <dbReference type="ARBA" id="ARBA00008281"/>
    </source>
</evidence>
<comment type="subcellular location">
    <subcellularLocation>
        <location evidence="10">Cell inner membrane</location>
    </subcellularLocation>
    <subcellularLocation>
        <location evidence="2">Cell membrane</location>
        <topology evidence="2">Single-pass membrane protein</topology>
    </subcellularLocation>
</comment>
<dbReference type="NCBIfam" id="NF004285">
    <property type="entry name" value="PRK05696.1"/>
    <property type="match status" value="1"/>
</dbReference>
<keyword evidence="12" id="KW-0969">Cilium</keyword>
<dbReference type="GO" id="GO:0006935">
    <property type="term" value="P:chemotaxis"/>
    <property type="evidence" value="ECO:0007669"/>
    <property type="project" value="UniProtKB-KW"/>
</dbReference>
<comment type="caution">
    <text evidence="12">The sequence shown here is derived from an EMBL/GenBank/DDBJ whole genome shotgun (WGS) entry which is preliminary data.</text>
</comment>
<evidence type="ECO:0000313" key="13">
    <source>
        <dbReference type="Proteomes" id="UP000287996"/>
    </source>
</evidence>
<dbReference type="GO" id="GO:0005886">
    <property type="term" value="C:plasma membrane"/>
    <property type="evidence" value="ECO:0007669"/>
    <property type="project" value="UniProtKB-SubCell"/>
</dbReference>
<protein>
    <recommendedName>
        <fullName evidence="10">Flagellar protein FliL</fullName>
    </recommendedName>
</protein>
<dbReference type="RefSeq" id="WP_126841411.1">
    <property type="nucleotide sequence ID" value="NZ_PIQH01000003.1"/>
</dbReference>
<keyword evidence="13" id="KW-1185">Reference proteome</keyword>
<dbReference type="PANTHER" id="PTHR35091">
    <property type="entry name" value="FLAGELLAR PROTEIN FLIL"/>
    <property type="match status" value="1"/>
</dbReference>
<evidence type="ECO:0000256" key="10">
    <source>
        <dbReference type="RuleBase" id="RU364125"/>
    </source>
</evidence>
<keyword evidence="4" id="KW-1003">Cell membrane</keyword>
<evidence type="ECO:0000256" key="11">
    <source>
        <dbReference type="SAM" id="MobiDB-lite"/>
    </source>
</evidence>
<gene>
    <name evidence="12" type="primary">fliL</name>
    <name evidence="12" type="ORF">CWI84_04685</name>
</gene>
<keyword evidence="9 10" id="KW-0472">Membrane</keyword>
<dbReference type="Pfam" id="PF03748">
    <property type="entry name" value="FliL"/>
    <property type="match status" value="1"/>
</dbReference>
<dbReference type="Proteomes" id="UP000287996">
    <property type="component" value="Unassembled WGS sequence"/>
</dbReference>
<sequence length="181" mass="19030">MADDTTEEQQDGEEGGGAGGKRKLLIIIAAVVVVIIAGGVGWWLLSGDDEPPAAAPQSSETATAAEVPAGPAPNEGDALYVGMPRPFVFNVPGDARDRLVQIKVQLLVRGAENEELAKKHIPLIEGTLHQVFSSSTADALQTAEGKAKVQELGLAEVRKVLQETIGKPVVEKVLFTGFVLQ</sequence>
<comment type="function">
    <text evidence="1 10">Controls the rotational direction of flagella during chemotaxis.</text>
</comment>
<dbReference type="AlphaFoldDB" id="A0A432ZSI9"/>
<evidence type="ECO:0000256" key="2">
    <source>
        <dbReference type="ARBA" id="ARBA00004162"/>
    </source>
</evidence>
<evidence type="ECO:0000256" key="9">
    <source>
        <dbReference type="ARBA" id="ARBA00023136"/>
    </source>
</evidence>
<dbReference type="EMBL" id="PIQH01000003">
    <property type="protein sequence ID" value="RUO80884.1"/>
    <property type="molecule type" value="Genomic_DNA"/>
</dbReference>
<keyword evidence="6 10" id="KW-0812">Transmembrane</keyword>
<evidence type="ECO:0000313" key="12">
    <source>
        <dbReference type="EMBL" id="RUO80884.1"/>
    </source>
</evidence>
<dbReference type="InterPro" id="IPR005503">
    <property type="entry name" value="FliL"/>
</dbReference>
<keyword evidence="5 10" id="KW-0145">Chemotaxis</keyword>
<dbReference type="OrthoDB" id="5829285at2"/>
<dbReference type="GO" id="GO:0071978">
    <property type="term" value="P:bacterial-type flagellum-dependent swarming motility"/>
    <property type="evidence" value="ECO:0007669"/>
    <property type="project" value="TreeGrafter"/>
</dbReference>
<organism evidence="12 13">
    <name type="scientific">Idiomarina tyrosinivorans</name>
    <dbReference type="NCBI Taxonomy" id="1445662"/>
    <lineage>
        <taxon>Bacteria</taxon>
        <taxon>Pseudomonadati</taxon>
        <taxon>Pseudomonadota</taxon>
        <taxon>Gammaproteobacteria</taxon>
        <taxon>Alteromonadales</taxon>
        <taxon>Idiomarinaceae</taxon>
        <taxon>Idiomarina</taxon>
    </lineage>
</organism>
<keyword evidence="7 10" id="KW-0283">Flagellar rotation</keyword>
<accession>A0A432ZSI9</accession>
<dbReference type="GO" id="GO:0009425">
    <property type="term" value="C:bacterial-type flagellum basal body"/>
    <property type="evidence" value="ECO:0007669"/>
    <property type="project" value="InterPro"/>
</dbReference>
<comment type="similarity">
    <text evidence="3 10">Belongs to the FliL family.</text>
</comment>
<name>A0A432ZSI9_9GAMM</name>
<keyword evidence="12" id="KW-0282">Flagellum</keyword>
<feature type="transmembrane region" description="Helical" evidence="10">
    <location>
        <begin position="24"/>
        <end position="45"/>
    </location>
</feature>
<evidence type="ECO:0000256" key="4">
    <source>
        <dbReference type="ARBA" id="ARBA00022475"/>
    </source>
</evidence>
<evidence type="ECO:0000256" key="7">
    <source>
        <dbReference type="ARBA" id="ARBA00022779"/>
    </source>
</evidence>
<keyword evidence="8 10" id="KW-1133">Transmembrane helix</keyword>
<feature type="region of interest" description="Disordered" evidence="11">
    <location>
        <begin position="50"/>
        <end position="70"/>
    </location>
</feature>
<keyword evidence="12" id="KW-0966">Cell projection</keyword>
<evidence type="ECO:0000256" key="8">
    <source>
        <dbReference type="ARBA" id="ARBA00022989"/>
    </source>
</evidence>
<reference evidence="12 13" key="1">
    <citation type="journal article" date="2011" name="Front. Microbiol.">
        <title>Genomic signatures of strain selection and enhancement in Bacillus atrophaeus var. globigii, a historical biowarfare simulant.</title>
        <authorList>
            <person name="Gibbons H.S."/>
            <person name="Broomall S.M."/>
            <person name="McNew L.A."/>
            <person name="Daligault H."/>
            <person name="Chapman C."/>
            <person name="Bruce D."/>
            <person name="Karavis M."/>
            <person name="Krepps M."/>
            <person name="McGregor P.A."/>
            <person name="Hong C."/>
            <person name="Park K.H."/>
            <person name="Akmal A."/>
            <person name="Feldman A."/>
            <person name="Lin J.S."/>
            <person name="Chang W.E."/>
            <person name="Higgs B.W."/>
            <person name="Demirev P."/>
            <person name="Lindquist J."/>
            <person name="Liem A."/>
            <person name="Fochler E."/>
            <person name="Read T.D."/>
            <person name="Tapia R."/>
            <person name="Johnson S."/>
            <person name="Bishop-Lilly K.A."/>
            <person name="Detter C."/>
            <person name="Han C."/>
            <person name="Sozhamannan S."/>
            <person name="Rosenzweig C.N."/>
            <person name="Skowronski E.W."/>
        </authorList>
    </citation>
    <scope>NUCLEOTIDE SEQUENCE [LARGE SCALE GENOMIC DNA]</scope>
    <source>
        <strain evidence="12 13">CC-PW-9</strain>
    </source>
</reference>
<evidence type="ECO:0000256" key="1">
    <source>
        <dbReference type="ARBA" id="ARBA00002254"/>
    </source>
</evidence>